<dbReference type="Pfam" id="PF03028">
    <property type="entry name" value="Dynein_heavy"/>
    <property type="match status" value="1"/>
</dbReference>
<reference evidence="2" key="1">
    <citation type="submission" date="2023-05" db="EMBL/GenBank/DDBJ databases">
        <authorList>
            <person name="Stuckert A."/>
        </authorList>
    </citation>
    <scope>NUCLEOTIDE SEQUENCE</scope>
</reference>
<dbReference type="InterPro" id="IPR027417">
    <property type="entry name" value="P-loop_NTPase"/>
</dbReference>
<dbReference type="Proteomes" id="UP001162483">
    <property type="component" value="Unassembled WGS sequence"/>
</dbReference>
<evidence type="ECO:0000313" key="3">
    <source>
        <dbReference type="Proteomes" id="UP001162483"/>
    </source>
</evidence>
<dbReference type="InterPro" id="IPR026983">
    <property type="entry name" value="DHC"/>
</dbReference>
<dbReference type="Gene3D" id="3.40.50.300">
    <property type="entry name" value="P-loop containing nucleotide triphosphate hydrolases"/>
    <property type="match status" value="1"/>
</dbReference>
<dbReference type="PANTHER" id="PTHR22878:SF66">
    <property type="entry name" value="DYNEIN AXONEMAL HEAVY CHAIN 7"/>
    <property type="match status" value="1"/>
</dbReference>
<protein>
    <recommendedName>
        <fullName evidence="1">Dynein heavy chain region D6 P-loop domain-containing protein</fullName>
    </recommendedName>
</protein>
<evidence type="ECO:0000259" key="1">
    <source>
        <dbReference type="Pfam" id="PF03028"/>
    </source>
</evidence>
<dbReference type="EMBL" id="CATNWA010000926">
    <property type="protein sequence ID" value="CAI9538567.1"/>
    <property type="molecule type" value="Genomic_DNA"/>
</dbReference>
<feature type="non-terminal residue" evidence="2">
    <location>
        <position position="1"/>
    </location>
</feature>
<proteinExistence type="predicted"/>
<dbReference type="PANTHER" id="PTHR22878">
    <property type="entry name" value="DYNEIN HEAVY CHAIN 6, AXONEMAL-LIKE-RELATED"/>
    <property type="match status" value="1"/>
</dbReference>
<feature type="non-terminal residue" evidence="2">
    <location>
        <position position="168"/>
    </location>
</feature>
<sequence length="168" mass="18588">EFVTENLGRQFIEPPPFDLSKAFADSHCCAPLIFVLSPGSDPMAALLKFADDQGFGSSKLSSLSLGQGQGPIALRMTEKAIKEEGSWVVLQNCHLATSWMPMLEKVCEELNPETTHPDFRLWLTSYPSPNFPVSVLQNGVKMTNEAPKGLRSNIIRSYLMDPISDPEF</sequence>
<comment type="caution">
    <text evidence="2">The sequence shown here is derived from an EMBL/GenBank/DDBJ whole genome shotgun (WGS) entry which is preliminary data.</text>
</comment>
<organism evidence="2 3">
    <name type="scientific">Staurois parvus</name>
    <dbReference type="NCBI Taxonomy" id="386267"/>
    <lineage>
        <taxon>Eukaryota</taxon>
        <taxon>Metazoa</taxon>
        <taxon>Chordata</taxon>
        <taxon>Craniata</taxon>
        <taxon>Vertebrata</taxon>
        <taxon>Euteleostomi</taxon>
        <taxon>Amphibia</taxon>
        <taxon>Batrachia</taxon>
        <taxon>Anura</taxon>
        <taxon>Neobatrachia</taxon>
        <taxon>Ranoidea</taxon>
        <taxon>Ranidae</taxon>
        <taxon>Staurois</taxon>
    </lineage>
</organism>
<accession>A0ABN9ATA9</accession>
<feature type="domain" description="Dynein heavy chain region D6 P-loop" evidence="1">
    <location>
        <begin position="28"/>
        <end position="143"/>
    </location>
</feature>
<keyword evidence="3" id="KW-1185">Reference proteome</keyword>
<name>A0ABN9ATA9_9NEOB</name>
<dbReference type="InterPro" id="IPR004273">
    <property type="entry name" value="Dynein_heavy_D6_P-loop"/>
</dbReference>
<gene>
    <name evidence="2" type="ORF">SPARVUS_LOCUS1457864</name>
</gene>
<evidence type="ECO:0000313" key="2">
    <source>
        <dbReference type="EMBL" id="CAI9538567.1"/>
    </source>
</evidence>